<name>A0A0G4I5P9_9ALVE</name>
<dbReference type="InterPro" id="IPR027389">
    <property type="entry name" value="B_mannosylTrfase_Bre-3/Egh"/>
</dbReference>
<keyword evidence="2" id="KW-1133">Transmembrane helix</keyword>
<dbReference type="GO" id="GO:0005737">
    <property type="term" value="C:cytoplasm"/>
    <property type="evidence" value="ECO:0007669"/>
    <property type="project" value="TreeGrafter"/>
</dbReference>
<feature type="compositionally biased region" description="Basic and acidic residues" evidence="1">
    <location>
        <begin position="585"/>
        <end position="596"/>
    </location>
</feature>
<reference evidence="4" key="1">
    <citation type="submission" date="2014-11" db="EMBL/GenBank/DDBJ databases">
        <authorList>
            <person name="Otto D Thomas"/>
            <person name="Naeem Raeece"/>
        </authorList>
    </citation>
    <scope>NUCLEOTIDE SEQUENCE</scope>
</reference>
<accession>A0A0G4I5P9</accession>
<feature type="compositionally biased region" description="Basic and acidic residues" evidence="1">
    <location>
        <begin position="541"/>
        <end position="554"/>
    </location>
</feature>
<keyword evidence="2" id="KW-0812">Transmembrane</keyword>
<feature type="region of interest" description="Disordered" evidence="1">
    <location>
        <begin position="504"/>
        <end position="625"/>
    </location>
</feature>
<evidence type="ECO:0000256" key="1">
    <source>
        <dbReference type="SAM" id="MobiDB-lite"/>
    </source>
</evidence>
<feature type="compositionally biased region" description="Polar residues" evidence="1">
    <location>
        <begin position="598"/>
        <end position="607"/>
    </location>
</feature>
<feature type="domain" description="Glycosyltransferase 2-like" evidence="3">
    <location>
        <begin position="287"/>
        <end position="466"/>
    </location>
</feature>
<dbReference type="GO" id="GO:0019187">
    <property type="term" value="F:beta-1,4-mannosyltransferase activity"/>
    <property type="evidence" value="ECO:0007669"/>
    <property type="project" value="InterPro"/>
</dbReference>
<evidence type="ECO:0000313" key="4">
    <source>
        <dbReference type="EMBL" id="CEM52329.1"/>
    </source>
</evidence>
<gene>
    <name evidence="4" type="ORF">Cvel_11232</name>
</gene>
<sequence length="625" mass="69351">MQAGTEKGFSPSSPNVKRRLAPYYFSSYAYWVGFLGFLLLGWHHFYSGGGEECLKHGCDLFVDLPSSLWVGYSEGTRKALSGMVIVYAFLVTAPVNMCALLVFVGLSNPMGVMKFSSFNWPRMLRVFDLNRQREEEKKQKNDNSSRSTEAQGDEEAPLFLSLSPSDHPNKTHRHIFFRVVTRGTNPDLTAHSTSHNLKILKSFTEDKLLFEPRIEIVTDECLSFVNEMQPEAEAAGAVLSQLVVRPDYQSCCRSKFKARALQYAIEYTTGKLDESPPVEDQIDDRDVIVHLDEETKLTEEVVQGILEFFTEGGQTGGGKGFDRIGQGIIVYGHDDPLINIWTTMADCVRVLDDYARFRFFLSLGYPLQGMKGSFICMSAHVEREVSFDVGPQGSTTEDACVALMAVEKGFKSGFIRGVMMERSPFSWDDWLKQRRRTSSSSSLLEAAGKGIWKILVVSAAAWLHVWLMTMEQGALLYTFFTWHSSSGQFHLIKKEFEGISGNAQKAGRMRAGGDDDEQSEGSCSNDPKTKEDPQSPLPSDIEDKSSTSKHERTPLKFSPHDNSNGSPLNVSISTYGSTSMTAADECLKTSGEREGSELNVSEGSPTKSKSDESLSVCEASLATAQ</sequence>
<dbReference type="PANTHER" id="PTHR16779:SF1">
    <property type="entry name" value="BETA-1,4-MANNOSYLTRANSFERASE EGH"/>
    <property type="match status" value="1"/>
</dbReference>
<dbReference type="Pfam" id="PF13632">
    <property type="entry name" value="Glyco_trans_2_3"/>
    <property type="match status" value="1"/>
</dbReference>
<dbReference type="EMBL" id="CDMZ01005226">
    <property type="protein sequence ID" value="CEM52329.1"/>
    <property type="molecule type" value="Genomic_DNA"/>
</dbReference>
<feature type="region of interest" description="Disordered" evidence="1">
    <location>
        <begin position="134"/>
        <end position="154"/>
    </location>
</feature>
<dbReference type="VEuPathDB" id="CryptoDB:Cvel_11232"/>
<protein>
    <recommendedName>
        <fullName evidence="3">Glycosyltransferase 2-like domain-containing protein</fullName>
    </recommendedName>
</protein>
<organism evidence="4">
    <name type="scientific">Chromera velia CCMP2878</name>
    <dbReference type="NCBI Taxonomy" id="1169474"/>
    <lineage>
        <taxon>Eukaryota</taxon>
        <taxon>Sar</taxon>
        <taxon>Alveolata</taxon>
        <taxon>Colpodellida</taxon>
        <taxon>Chromeraceae</taxon>
        <taxon>Chromera</taxon>
    </lineage>
</organism>
<dbReference type="AlphaFoldDB" id="A0A0G4I5P9"/>
<dbReference type="PhylomeDB" id="A0A0G4I5P9"/>
<feature type="transmembrane region" description="Helical" evidence="2">
    <location>
        <begin position="21"/>
        <end position="42"/>
    </location>
</feature>
<dbReference type="InterPro" id="IPR001173">
    <property type="entry name" value="Glyco_trans_2-like"/>
</dbReference>
<feature type="compositionally biased region" description="Basic and acidic residues" evidence="1">
    <location>
        <begin position="134"/>
        <end position="143"/>
    </location>
</feature>
<feature type="transmembrane region" description="Helical" evidence="2">
    <location>
        <begin position="84"/>
        <end position="106"/>
    </location>
</feature>
<proteinExistence type="predicted"/>
<feature type="compositionally biased region" description="Polar residues" evidence="1">
    <location>
        <begin position="560"/>
        <end position="581"/>
    </location>
</feature>
<dbReference type="PANTHER" id="PTHR16779">
    <property type="entry name" value="BETA-1,4-MANNOSYLTRANSFERASE EGH"/>
    <property type="match status" value="1"/>
</dbReference>
<evidence type="ECO:0000259" key="3">
    <source>
        <dbReference type="Pfam" id="PF13632"/>
    </source>
</evidence>
<evidence type="ECO:0000256" key="2">
    <source>
        <dbReference type="SAM" id="Phobius"/>
    </source>
</evidence>
<keyword evidence="2" id="KW-0472">Membrane</keyword>